<sequence>MTSRELWVKIRIKMQNHILAWNLFRVRILLFAKRGSDPTEPVFLWTLVRMTPLKQERERGA</sequence>
<evidence type="ECO:0000313" key="1">
    <source>
        <dbReference type="EMBL" id="RPE04528.1"/>
    </source>
</evidence>
<reference evidence="1 2" key="1">
    <citation type="submission" date="2018-11" db="EMBL/GenBank/DDBJ databases">
        <title>Whole genome sequencing of Pantoea sp. RIT388.</title>
        <authorList>
            <person name="Gan H.M."/>
            <person name="Hudson A.O."/>
        </authorList>
    </citation>
    <scope>NUCLEOTIDE SEQUENCE [LARGE SCALE GENOMIC DNA]</scope>
    <source>
        <strain evidence="1 2">RIT388</strain>
    </source>
</reference>
<organism evidence="1 2">
    <name type="scientific">Candidatus Pantoea deserta</name>
    <dbReference type="NCBI Taxonomy" id="1869313"/>
    <lineage>
        <taxon>Bacteria</taxon>
        <taxon>Pseudomonadati</taxon>
        <taxon>Pseudomonadota</taxon>
        <taxon>Gammaproteobacteria</taxon>
        <taxon>Enterobacterales</taxon>
        <taxon>Erwiniaceae</taxon>
        <taxon>Pantoea</taxon>
    </lineage>
</organism>
<name>A0A3N4PAW2_9GAMM</name>
<dbReference type="EMBL" id="RMVG01000001">
    <property type="protein sequence ID" value="RPE04528.1"/>
    <property type="molecule type" value="Genomic_DNA"/>
</dbReference>
<accession>A0A3N4PAW2</accession>
<dbReference type="Proteomes" id="UP000281332">
    <property type="component" value="Unassembled WGS sequence"/>
</dbReference>
<comment type="caution">
    <text evidence="1">The sequence shown here is derived from an EMBL/GenBank/DDBJ whole genome shotgun (WGS) entry which is preliminary data.</text>
</comment>
<gene>
    <name evidence="1" type="ORF">BBB56_01460</name>
</gene>
<proteinExistence type="predicted"/>
<evidence type="ECO:0000313" key="2">
    <source>
        <dbReference type="Proteomes" id="UP000281332"/>
    </source>
</evidence>
<protein>
    <submittedName>
        <fullName evidence="1">Uncharacterized protein</fullName>
    </submittedName>
</protein>
<keyword evidence="2" id="KW-1185">Reference proteome</keyword>
<dbReference type="AlphaFoldDB" id="A0A3N4PAW2"/>